<feature type="domain" description="CENP-V/GFA" evidence="5">
    <location>
        <begin position="8"/>
        <end position="111"/>
    </location>
</feature>
<dbReference type="AlphaFoldDB" id="A0A4S8P591"/>
<keyword evidence="4" id="KW-0456">Lyase</keyword>
<dbReference type="EMBL" id="STGV01000001">
    <property type="protein sequence ID" value="THV25330.1"/>
    <property type="molecule type" value="Genomic_DNA"/>
</dbReference>
<dbReference type="Proteomes" id="UP000308828">
    <property type="component" value="Unassembled WGS sequence"/>
</dbReference>
<proteinExistence type="inferred from homology"/>
<dbReference type="InterPro" id="IPR011057">
    <property type="entry name" value="Mss4-like_sf"/>
</dbReference>
<dbReference type="PANTHER" id="PTHR33337:SF33">
    <property type="entry name" value="CENP-V_GFA DOMAIN-CONTAINING PROTEIN"/>
    <property type="match status" value="1"/>
</dbReference>
<dbReference type="OrthoDB" id="7186766at2"/>
<comment type="caution">
    <text evidence="6">The sequence shown here is derived from an EMBL/GenBank/DDBJ whole genome shotgun (WGS) entry which is preliminary data.</text>
</comment>
<sequence>MQAVNETDQGSCRCGQVSLKVRGRPLMTMACHCKGCQRMTASAFSLSALFPQDCVEVSGLETVIGGLHGDLRHHFCPHCLSWVFTKAEMFGPLMNVRASMLDQTAEAAPFIETCVTEKLGWVTVPARHSYPQFPPMEDFPKLMAEFSETAN</sequence>
<accession>A0A4S8P591</accession>
<name>A0A4S8P591_9HYPH</name>
<keyword evidence="7" id="KW-1185">Reference proteome</keyword>
<dbReference type="GO" id="GO:0046872">
    <property type="term" value="F:metal ion binding"/>
    <property type="evidence" value="ECO:0007669"/>
    <property type="project" value="UniProtKB-KW"/>
</dbReference>
<dbReference type="InterPro" id="IPR006913">
    <property type="entry name" value="CENP-V/GFA"/>
</dbReference>
<comment type="similarity">
    <text evidence="1">Belongs to the Gfa family.</text>
</comment>
<dbReference type="SUPFAM" id="SSF51316">
    <property type="entry name" value="Mss4-like"/>
    <property type="match status" value="1"/>
</dbReference>
<organism evidence="6 7">
    <name type="scientific">Peteryoungia ipomoeae</name>
    <dbReference type="NCBI Taxonomy" id="1210932"/>
    <lineage>
        <taxon>Bacteria</taxon>
        <taxon>Pseudomonadati</taxon>
        <taxon>Pseudomonadota</taxon>
        <taxon>Alphaproteobacteria</taxon>
        <taxon>Hyphomicrobiales</taxon>
        <taxon>Rhizobiaceae</taxon>
        <taxon>Peteryoungia</taxon>
    </lineage>
</organism>
<keyword evidence="2" id="KW-0479">Metal-binding</keyword>
<evidence type="ECO:0000313" key="7">
    <source>
        <dbReference type="Proteomes" id="UP000308828"/>
    </source>
</evidence>
<evidence type="ECO:0000256" key="1">
    <source>
        <dbReference type="ARBA" id="ARBA00005495"/>
    </source>
</evidence>
<evidence type="ECO:0000256" key="2">
    <source>
        <dbReference type="ARBA" id="ARBA00022723"/>
    </source>
</evidence>
<dbReference type="PROSITE" id="PS51891">
    <property type="entry name" value="CENP_V_GFA"/>
    <property type="match status" value="1"/>
</dbReference>
<evidence type="ECO:0000256" key="3">
    <source>
        <dbReference type="ARBA" id="ARBA00022833"/>
    </source>
</evidence>
<keyword evidence="3" id="KW-0862">Zinc</keyword>
<dbReference type="PANTHER" id="PTHR33337">
    <property type="entry name" value="GFA DOMAIN-CONTAINING PROTEIN"/>
    <property type="match status" value="1"/>
</dbReference>
<dbReference type="Pfam" id="PF04828">
    <property type="entry name" value="GFA"/>
    <property type="match status" value="1"/>
</dbReference>
<dbReference type="RefSeq" id="WP_136597177.1">
    <property type="nucleotide sequence ID" value="NZ_STGV01000001.1"/>
</dbReference>
<reference evidence="6 7" key="1">
    <citation type="submission" date="2019-04" db="EMBL/GenBank/DDBJ databases">
        <title>Genome sequence of strain shin9-1.</title>
        <authorList>
            <person name="Gao J."/>
            <person name="Sun J."/>
        </authorList>
    </citation>
    <scope>NUCLEOTIDE SEQUENCE [LARGE SCALE GENOMIC DNA]</scope>
    <source>
        <strain evidence="7">shin9-1</strain>
    </source>
</reference>
<protein>
    <submittedName>
        <fullName evidence="6">GFA family protein</fullName>
    </submittedName>
</protein>
<evidence type="ECO:0000256" key="4">
    <source>
        <dbReference type="ARBA" id="ARBA00023239"/>
    </source>
</evidence>
<gene>
    <name evidence="6" type="ORF">FAA97_03795</name>
</gene>
<evidence type="ECO:0000313" key="6">
    <source>
        <dbReference type="EMBL" id="THV25330.1"/>
    </source>
</evidence>
<dbReference type="Gene3D" id="3.90.1590.10">
    <property type="entry name" value="glutathione-dependent formaldehyde- activating enzyme (gfa)"/>
    <property type="match status" value="1"/>
</dbReference>
<dbReference type="GO" id="GO:0016846">
    <property type="term" value="F:carbon-sulfur lyase activity"/>
    <property type="evidence" value="ECO:0007669"/>
    <property type="project" value="InterPro"/>
</dbReference>
<evidence type="ECO:0000259" key="5">
    <source>
        <dbReference type="PROSITE" id="PS51891"/>
    </source>
</evidence>